<reference evidence="2" key="1">
    <citation type="journal article" date="2011" name="MBio">
        <title>Necrotic Enteritis-Derived Clostridium perfringens Strain with Three Closely Related Independently Conjugative Toxin and Antibiotic Resistance Plasmids.</title>
        <authorList>
            <person name="Bannam T.L."/>
            <person name="Yan X.X."/>
            <person name="Harrison P.F."/>
            <person name="Seemann T."/>
            <person name="Keyburn A.L."/>
            <person name="Stubenrauch C."/>
            <person name="Weeramantri L.H."/>
            <person name="Cheung J.K."/>
            <person name="McClane B.A."/>
            <person name="Boyce J.D."/>
            <person name="Moore R.J."/>
            <person name="Rood J.I."/>
        </authorList>
    </citation>
    <scope>NUCLEOTIDE SEQUENCE</scope>
    <source>
        <strain evidence="2">EHE-NE18</strain>
        <plasmid evidence="2">pJIR3844</plasmid>
    </source>
</reference>
<protein>
    <submittedName>
        <fullName evidence="2">Uncharacterized protein</fullName>
    </submittedName>
</protein>
<accession>G5DSA4</accession>
<dbReference type="AlphaFoldDB" id="G5DSA4"/>
<feature type="transmembrane region" description="Helical" evidence="1">
    <location>
        <begin position="39"/>
        <end position="60"/>
    </location>
</feature>
<evidence type="ECO:0000313" key="2">
    <source>
        <dbReference type="EMBL" id="AEP94945.1"/>
    </source>
</evidence>
<evidence type="ECO:0000256" key="1">
    <source>
        <dbReference type="SAM" id="Phobius"/>
    </source>
</evidence>
<gene>
    <name evidence="3" type="ORF">CYK91_16025</name>
    <name evidence="2" type="ORF">pBeta2_00055</name>
</gene>
<geneLocation type="plasmid" evidence="2">
    <name>pJIR3844</name>
</geneLocation>
<keyword evidence="1" id="KW-1133">Transmembrane helix</keyword>
<evidence type="ECO:0000313" key="3">
    <source>
        <dbReference type="EMBL" id="PWX36379.1"/>
    </source>
</evidence>
<organism evidence="2">
    <name type="scientific">Clostridium perfringens</name>
    <dbReference type="NCBI Taxonomy" id="1502"/>
    <lineage>
        <taxon>Bacteria</taxon>
        <taxon>Bacillati</taxon>
        <taxon>Bacillota</taxon>
        <taxon>Clostridia</taxon>
        <taxon>Eubacteriales</taxon>
        <taxon>Clostridiaceae</taxon>
        <taxon>Clostridium</taxon>
    </lineage>
</organism>
<keyword evidence="1" id="KW-0472">Membrane</keyword>
<name>G5DSA4_CLOPF</name>
<reference evidence="3 4" key="2">
    <citation type="journal article" date="2018" name="BMC Genomics">
        <title>Whole genome analysis reveals the diversity and evolutionary relationships between necrotic enteritis-causing strains of Clostridium perfringens.</title>
        <authorList>
            <person name="Lacey J.A."/>
            <person name="Allnutt T.R."/>
            <person name="Vezina B."/>
            <person name="Van T.T.H."/>
            <person name="Stent T."/>
            <person name="Han X."/>
            <person name="Rood J.I."/>
            <person name="Wade B."/>
            <person name="Keyburn A.L."/>
            <person name="Seeman T."/>
            <person name="Chen H."/>
            <person name="Haring V."/>
            <person name="Johanesen P.A."/>
            <person name="Lyras D."/>
            <person name="Moore R.J."/>
        </authorList>
    </citation>
    <scope>NUCLEOTIDE SEQUENCE [LARGE SCALE GENOMIC DNA]</scope>
    <source>
        <strain evidence="3 4">EUR-NE15</strain>
    </source>
</reference>
<dbReference type="Proteomes" id="UP000247117">
    <property type="component" value="Unassembled WGS sequence"/>
</dbReference>
<dbReference type="EMBL" id="JN689217">
    <property type="protein sequence ID" value="AEP94945.1"/>
    <property type="molecule type" value="Genomic_DNA"/>
</dbReference>
<sequence length="79" mass="9798">MDFILVLIVLYIFSFSNIKLIELGRYVILVYYFYVAYNYYVIGIYSSLIYLTEMFMLLFFPKIIRFVFILKINHRYYQQ</sequence>
<proteinExistence type="predicted"/>
<keyword evidence="2" id="KW-0614">Plasmid</keyword>
<dbReference type="EMBL" id="PJTB01000018">
    <property type="protein sequence ID" value="PWX36379.1"/>
    <property type="molecule type" value="Genomic_DNA"/>
</dbReference>
<keyword evidence="1" id="KW-0812">Transmembrane</keyword>
<evidence type="ECO:0000313" key="4">
    <source>
        <dbReference type="Proteomes" id="UP000247117"/>
    </source>
</evidence>